<dbReference type="SUPFAM" id="SSF53474">
    <property type="entry name" value="alpha/beta-Hydrolases"/>
    <property type="match status" value="1"/>
</dbReference>
<evidence type="ECO:0000313" key="4">
    <source>
        <dbReference type="EMBL" id="GHH30058.1"/>
    </source>
</evidence>
<feature type="signal peptide" evidence="2">
    <location>
        <begin position="1"/>
        <end position="36"/>
    </location>
</feature>
<gene>
    <name evidence="4" type="ORF">GCM10017790_63220</name>
</gene>
<keyword evidence="2" id="KW-0732">Signal</keyword>
<keyword evidence="1" id="KW-0378">Hydrolase</keyword>
<evidence type="ECO:0000256" key="1">
    <source>
        <dbReference type="ARBA" id="ARBA00022801"/>
    </source>
</evidence>
<dbReference type="SUPFAM" id="SSF49785">
    <property type="entry name" value="Galactose-binding domain-like"/>
    <property type="match status" value="1"/>
</dbReference>
<evidence type="ECO:0000313" key="5">
    <source>
        <dbReference type="Proteomes" id="UP000635387"/>
    </source>
</evidence>
<dbReference type="InterPro" id="IPR000383">
    <property type="entry name" value="Xaa-Pro-like_dom"/>
</dbReference>
<dbReference type="Pfam" id="PF08530">
    <property type="entry name" value="PepX_C"/>
    <property type="match status" value="1"/>
</dbReference>
<dbReference type="InterPro" id="IPR013736">
    <property type="entry name" value="Xaa-Pro_dipept_C"/>
</dbReference>
<sequence length="587" mass="62685">MTTRTLSAARWRPRRSLAAVATVAALVTTLTGAAAAAAVTARPAGAAVATADKPVTHKDNDRVPEGAAWTQHYFPSSDGSTVELHADVLRPEGVPEGRKLPVILSIGPYFGHSGQLAFEHPAHTGPSGRFNDLIEGADLLGRGYALVLVDLRGFGGSTGCLDATGPGDQADIKAAIDWAASRPWSTGAVGMYGKSFDAMTGLVGNNLNNDALKAVVAQEPIWDLYRNIRSNGVPRTTAVSISNAYEKIATLPQLPDDEARYRAAADYEKAHPECLLTNRLGYQTADPDSEYWKARDYANLAKGSDTPLFFTQGMAEWNTEPEAMQEFLANHQGPERGWIGPWDHVRGNEKAEDGRLKMGREGWFAETMSFFDQYLKGVQPSVQYPNYAVQDNNGTWRAQDTWPVVSESATIPLKGGSYVDSGAEAGPAPDDSFVHWSAPLGQATRVTGTPRISLNTAQGFGTVMVRLHDVAPDGTATVFDEQVSTIGPGNTTFDFKAADWTLPASHSLAVEIGTTQANVLGDWLDTPSGKTIGITGAELELPLDSPSDDQATPGARAPYLDTYLLLNKTKPAPGKPSFTLSGQGEDG</sequence>
<dbReference type="Pfam" id="PF02129">
    <property type="entry name" value="Peptidase_S15"/>
    <property type="match status" value="1"/>
</dbReference>
<organism evidence="4 5">
    <name type="scientific">Amycolatopsis oliviviridis</name>
    <dbReference type="NCBI Taxonomy" id="1471590"/>
    <lineage>
        <taxon>Bacteria</taxon>
        <taxon>Bacillati</taxon>
        <taxon>Actinomycetota</taxon>
        <taxon>Actinomycetes</taxon>
        <taxon>Pseudonocardiales</taxon>
        <taxon>Pseudonocardiaceae</taxon>
        <taxon>Amycolatopsis</taxon>
    </lineage>
</organism>
<protein>
    <recommendedName>
        <fullName evidence="3">Xaa-Pro dipeptidyl-peptidase C-terminal domain-containing protein</fullName>
    </recommendedName>
</protein>
<feature type="domain" description="Xaa-Pro dipeptidyl-peptidase C-terminal" evidence="3">
    <location>
        <begin position="368"/>
        <end position="561"/>
    </location>
</feature>
<comment type="caution">
    <text evidence="4">The sequence shown here is derived from an EMBL/GenBank/DDBJ whole genome shotgun (WGS) entry which is preliminary data.</text>
</comment>
<proteinExistence type="predicted"/>
<evidence type="ECO:0000256" key="2">
    <source>
        <dbReference type="SAM" id="SignalP"/>
    </source>
</evidence>
<dbReference type="InterPro" id="IPR008979">
    <property type="entry name" value="Galactose-bd-like_sf"/>
</dbReference>
<keyword evidence="5" id="KW-1185">Reference proteome</keyword>
<dbReference type="Gene3D" id="3.40.50.1820">
    <property type="entry name" value="alpha/beta hydrolase"/>
    <property type="match status" value="2"/>
</dbReference>
<dbReference type="EMBL" id="BNAY01000008">
    <property type="protein sequence ID" value="GHH30058.1"/>
    <property type="molecule type" value="Genomic_DNA"/>
</dbReference>
<accession>A0ABQ3M2A4</accession>
<reference evidence="5" key="1">
    <citation type="journal article" date="2019" name="Int. J. Syst. Evol. Microbiol.">
        <title>The Global Catalogue of Microorganisms (GCM) 10K type strain sequencing project: providing services to taxonomists for standard genome sequencing and annotation.</title>
        <authorList>
            <consortium name="The Broad Institute Genomics Platform"/>
            <consortium name="The Broad Institute Genome Sequencing Center for Infectious Disease"/>
            <person name="Wu L."/>
            <person name="Ma J."/>
        </authorList>
    </citation>
    <scope>NUCLEOTIDE SEQUENCE [LARGE SCALE GENOMIC DNA]</scope>
    <source>
        <strain evidence="5">CGMCC 4.7683</strain>
    </source>
</reference>
<dbReference type="InterPro" id="IPR005674">
    <property type="entry name" value="CocE/Ser_esterase"/>
</dbReference>
<name>A0ABQ3M2A4_9PSEU</name>
<feature type="chain" id="PRO_5046578353" description="Xaa-Pro dipeptidyl-peptidase C-terminal domain-containing protein" evidence="2">
    <location>
        <begin position="37"/>
        <end position="587"/>
    </location>
</feature>
<dbReference type="SMART" id="SM00939">
    <property type="entry name" value="PepX_C"/>
    <property type="match status" value="1"/>
</dbReference>
<dbReference type="InterPro" id="IPR029058">
    <property type="entry name" value="AB_hydrolase_fold"/>
</dbReference>
<dbReference type="Proteomes" id="UP000635387">
    <property type="component" value="Unassembled WGS sequence"/>
</dbReference>
<dbReference type="NCBIfam" id="TIGR00976">
    <property type="entry name" value="CocE_NonD"/>
    <property type="match status" value="1"/>
</dbReference>
<evidence type="ECO:0000259" key="3">
    <source>
        <dbReference type="SMART" id="SM00939"/>
    </source>
</evidence>